<sequence>MVPYWGWESWLVASGTLAASWTAVVATAVAWFGAFSSDRNTRNLGVATGDMSIDPVDKTRADGPRGSSPIDGEATIT</sequence>
<gene>
    <name evidence="3" type="ORF">RMCN_5872</name>
</gene>
<evidence type="ECO:0000256" key="1">
    <source>
        <dbReference type="SAM" id="MobiDB-lite"/>
    </source>
</evidence>
<reference evidence="3 4" key="1">
    <citation type="journal article" date="2016" name="Genome Announc.">
        <title>Draft Genome Sequences of Five Rapidly Growing Mycobacterium Species, M. thermoresistibile, M. fortuitum subsp. acetamidolyticum, M. canariasense, M. brisbanense, and M. novocastrense.</title>
        <authorList>
            <person name="Katahira K."/>
            <person name="Ogura Y."/>
            <person name="Gotoh Y."/>
            <person name="Hayashi T."/>
        </authorList>
    </citation>
    <scope>NUCLEOTIDE SEQUENCE [LARGE SCALE GENOMIC DNA]</scope>
    <source>
        <strain evidence="3 4">JCM18114</strain>
    </source>
</reference>
<keyword evidence="2" id="KW-0812">Transmembrane</keyword>
<feature type="transmembrane region" description="Helical" evidence="2">
    <location>
        <begin position="12"/>
        <end position="34"/>
    </location>
</feature>
<evidence type="ECO:0000313" key="4">
    <source>
        <dbReference type="Proteomes" id="UP000069773"/>
    </source>
</evidence>
<proteinExistence type="predicted"/>
<feature type="region of interest" description="Disordered" evidence="1">
    <location>
        <begin position="46"/>
        <end position="77"/>
    </location>
</feature>
<dbReference type="EMBL" id="BCTA01000097">
    <property type="protein sequence ID" value="GAT12739.1"/>
    <property type="molecule type" value="Genomic_DNA"/>
</dbReference>
<name>A0ABQ0KUG1_MYCNV</name>
<keyword evidence="2" id="KW-1133">Transmembrane helix</keyword>
<keyword evidence="4" id="KW-1185">Reference proteome</keyword>
<keyword evidence="2" id="KW-0472">Membrane</keyword>
<protein>
    <submittedName>
        <fullName evidence="3">Sodium/hydrogen exchanger</fullName>
    </submittedName>
</protein>
<evidence type="ECO:0000313" key="3">
    <source>
        <dbReference type="EMBL" id="GAT12739.1"/>
    </source>
</evidence>
<organism evidence="3 4">
    <name type="scientific">Mycolicibacterium novocastrense</name>
    <name type="common">Mycobacterium novocastrense</name>
    <dbReference type="NCBI Taxonomy" id="59813"/>
    <lineage>
        <taxon>Bacteria</taxon>
        <taxon>Bacillati</taxon>
        <taxon>Actinomycetota</taxon>
        <taxon>Actinomycetes</taxon>
        <taxon>Mycobacteriales</taxon>
        <taxon>Mycobacteriaceae</taxon>
        <taxon>Mycolicibacterium</taxon>
    </lineage>
</organism>
<comment type="caution">
    <text evidence="3">The sequence shown here is derived from an EMBL/GenBank/DDBJ whole genome shotgun (WGS) entry which is preliminary data.</text>
</comment>
<evidence type="ECO:0000256" key="2">
    <source>
        <dbReference type="SAM" id="Phobius"/>
    </source>
</evidence>
<accession>A0ABQ0KUG1</accession>
<dbReference type="Proteomes" id="UP000069773">
    <property type="component" value="Unassembled WGS sequence"/>
</dbReference>